<accession>A0A0P0GVB6</accession>
<dbReference type="SUPFAM" id="SSF46894">
    <property type="entry name" value="C-terminal effector domain of the bipartite response regulators"/>
    <property type="match status" value="1"/>
</dbReference>
<evidence type="ECO:0000256" key="1">
    <source>
        <dbReference type="SAM" id="Phobius"/>
    </source>
</evidence>
<organism evidence="2 3">
    <name type="scientific">Bacteroides cellulosilyticus</name>
    <dbReference type="NCBI Taxonomy" id="246787"/>
    <lineage>
        <taxon>Bacteria</taxon>
        <taxon>Pseudomonadati</taxon>
        <taxon>Bacteroidota</taxon>
        <taxon>Bacteroidia</taxon>
        <taxon>Bacteroidales</taxon>
        <taxon>Bacteroidaceae</taxon>
        <taxon>Bacteroides</taxon>
    </lineage>
</organism>
<dbReference type="GO" id="GO:0003677">
    <property type="term" value="F:DNA binding"/>
    <property type="evidence" value="ECO:0007669"/>
    <property type="project" value="InterPro"/>
</dbReference>
<keyword evidence="1" id="KW-0472">Membrane</keyword>
<evidence type="ECO:0000313" key="2">
    <source>
        <dbReference type="EMBL" id="ALJ61215.1"/>
    </source>
</evidence>
<dbReference type="Gene3D" id="1.10.10.10">
    <property type="entry name" value="Winged helix-like DNA-binding domain superfamily/Winged helix DNA-binding domain"/>
    <property type="match status" value="1"/>
</dbReference>
<dbReference type="EMBL" id="CP012801">
    <property type="protein sequence ID" value="ALJ61215.1"/>
    <property type="molecule type" value="Genomic_DNA"/>
</dbReference>
<dbReference type="GO" id="GO:0006355">
    <property type="term" value="P:regulation of DNA-templated transcription"/>
    <property type="evidence" value="ECO:0007669"/>
    <property type="project" value="InterPro"/>
</dbReference>
<proteinExistence type="predicted"/>
<dbReference type="KEGG" id="bcel:BcellWH2_03995"/>
<dbReference type="InterPro" id="IPR036388">
    <property type="entry name" value="WH-like_DNA-bd_sf"/>
</dbReference>
<name>A0A0P0GVB6_9BACE</name>
<feature type="transmembrane region" description="Helical" evidence="1">
    <location>
        <begin position="204"/>
        <end position="224"/>
    </location>
</feature>
<feature type="transmembrane region" description="Helical" evidence="1">
    <location>
        <begin position="7"/>
        <end position="27"/>
    </location>
</feature>
<dbReference type="RefSeq" id="WP_029427191.1">
    <property type="nucleotide sequence ID" value="NZ_CP012801.1"/>
</dbReference>
<evidence type="ECO:0000313" key="3">
    <source>
        <dbReference type="Proteomes" id="UP000061809"/>
    </source>
</evidence>
<sequence length="353" mass="40173">MKRYRKISYVLGGILFLVVGMLAFQVYESGMEERRICKQKAEVSLKSATELWANREFDKLGIPYSVEGGEPKKESKQRRIVLAEGETVVAVDSIKEGKRLIASHGLSAKIRFLFLVDKAVFSVLNELWQEDLDDSHTYCSSALMLQSELPGDRKGKKFMAGDSTLMADKFKLGTYYLDDMYFLELTAYLSLPSPWLCADWGKTGIVSCSIVVVFCLCIFVLLFWNNRKKNNDDEAADPDDFVIRISENKYQIGGVLFDEEACTLTLGDQSVVRCSMQPYKLLSAFVHAKSHFLSNNRIVEVCGWSLENININQNRRVTVSLLRKLLDTEKSHVKIESGQNEQKEQGFYMLIEK</sequence>
<reference evidence="2 3" key="1">
    <citation type="journal article" date="2015" name="Science">
        <title>Genetic determinants of in vivo fitness and diet responsiveness in multiple human gut Bacteroides.</title>
        <authorList>
            <person name="Wu M."/>
            <person name="McNulty N.P."/>
            <person name="Rodionov D.A."/>
            <person name="Khoroshkin M.S."/>
            <person name="Griffin N.W."/>
            <person name="Cheng J."/>
            <person name="Latreille P."/>
            <person name="Kerstetter R.A."/>
            <person name="Terrapon N."/>
            <person name="Henrissat B."/>
            <person name="Osterman A.L."/>
            <person name="Gordon J.I."/>
        </authorList>
    </citation>
    <scope>NUCLEOTIDE SEQUENCE [LARGE SCALE GENOMIC DNA]</scope>
    <source>
        <strain evidence="2 3">WH2</strain>
    </source>
</reference>
<dbReference type="AlphaFoldDB" id="A0A0P0GVB6"/>
<dbReference type="PATRIC" id="fig|246787.4.peg.4135"/>
<gene>
    <name evidence="2" type="ORF">BcellWH2_03995</name>
</gene>
<dbReference type="Proteomes" id="UP000061809">
    <property type="component" value="Chromosome"/>
</dbReference>
<keyword evidence="1" id="KW-0812">Transmembrane</keyword>
<protein>
    <submittedName>
        <fullName evidence="2">Uncharacterized protein</fullName>
    </submittedName>
</protein>
<dbReference type="InterPro" id="IPR016032">
    <property type="entry name" value="Sig_transdc_resp-reg_C-effctor"/>
</dbReference>
<keyword evidence="1" id="KW-1133">Transmembrane helix</keyword>